<protein>
    <submittedName>
        <fullName evidence="3">Formyltransferase family protein</fullName>
    </submittedName>
</protein>
<feature type="domain" description="Formyl transferase C-terminal" evidence="2">
    <location>
        <begin position="203"/>
        <end position="288"/>
    </location>
</feature>
<dbReference type="PANTHER" id="PTHR11138:SF5">
    <property type="entry name" value="METHIONYL-TRNA FORMYLTRANSFERASE, MITOCHONDRIAL"/>
    <property type="match status" value="1"/>
</dbReference>
<dbReference type="InterPro" id="IPR005793">
    <property type="entry name" value="Formyl_trans_C"/>
</dbReference>
<sequence length="313" mass="34898">MNKIAVICNSDSLAFPTVQALASKGLLGGVAILERSSKALLKPLQAMGLSGNQILQLNYGSWEQELKQWMTGLDAEAVWVFGFPWMIPDHLLQSVRKGYLNFHFGELPKYRGADPIFWQIRNNEPYASLTVHQMTANIDGGPIVWTKQLPIIKGENYGLLCQRLGFLAVEAVNELLNNTQYLPIVNENSLANTAWEKKPGNKELAINWREQSADEIECLINAANSKYDGATAWIKNTEVRILEGSPAEIQLPEGVMPEPGTIVYADALYGLIVACLENRFLKINILHMREGYFSGSKLFQMGIKAGEKFINLN</sequence>
<evidence type="ECO:0000259" key="1">
    <source>
        <dbReference type="Pfam" id="PF00551"/>
    </source>
</evidence>
<reference evidence="3" key="1">
    <citation type="submission" date="2024-05" db="EMBL/GenBank/DDBJ databases">
        <authorList>
            <person name="Kim S."/>
            <person name="Heo J."/>
            <person name="Choi H."/>
            <person name="Choi Y."/>
            <person name="Kwon S.-W."/>
            <person name="Kim Y."/>
        </authorList>
    </citation>
    <scope>NUCLEOTIDE SEQUENCE</scope>
    <source>
        <strain evidence="3">KACC 23697</strain>
    </source>
</reference>
<accession>A0AAU7K122</accession>
<dbReference type="Pfam" id="PF02911">
    <property type="entry name" value="Formyl_trans_C"/>
    <property type="match status" value="1"/>
</dbReference>
<dbReference type="Gene3D" id="3.40.50.12230">
    <property type="match status" value="1"/>
</dbReference>
<dbReference type="InterPro" id="IPR036477">
    <property type="entry name" value="Formyl_transf_N_sf"/>
</dbReference>
<evidence type="ECO:0000259" key="2">
    <source>
        <dbReference type="Pfam" id="PF02911"/>
    </source>
</evidence>
<evidence type="ECO:0000313" key="3">
    <source>
        <dbReference type="EMBL" id="XBO46019.1"/>
    </source>
</evidence>
<dbReference type="RefSeq" id="WP_406823594.1">
    <property type="nucleotide sequence ID" value="NZ_CP157485.1"/>
</dbReference>
<dbReference type="AlphaFoldDB" id="A0AAU7K122"/>
<dbReference type="SUPFAM" id="SSF50486">
    <property type="entry name" value="FMT C-terminal domain-like"/>
    <property type="match status" value="1"/>
</dbReference>
<dbReference type="InterPro" id="IPR002376">
    <property type="entry name" value="Formyl_transf_N"/>
</dbReference>
<proteinExistence type="predicted"/>
<name>A0AAU7K122_9SPHI</name>
<feature type="domain" description="Formyl transferase N-terminal" evidence="1">
    <location>
        <begin position="61"/>
        <end position="171"/>
    </location>
</feature>
<dbReference type="SUPFAM" id="SSF53328">
    <property type="entry name" value="Formyltransferase"/>
    <property type="match status" value="1"/>
</dbReference>
<organism evidence="3">
    <name type="scientific">Pedobacter sp. KACC 23697</name>
    <dbReference type="NCBI Taxonomy" id="3149230"/>
    <lineage>
        <taxon>Bacteria</taxon>
        <taxon>Pseudomonadati</taxon>
        <taxon>Bacteroidota</taxon>
        <taxon>Sphingobacteriia</taxon>
        <taxon>Sphingobacteriales</taxon>
        <taxon>Sphingobacteriaceae</taxon>
        <taxon>Pedobacter</taxon>
    </lineage>
</organism>
<dbReference type="Pfam" id="PF00551">
    <property type="entry name" value="Formyl_trans_N"/>
    <property type="match status" value="1"/>
</dbReference>
<gene>
    <name evidence="3" type="ORF">ABEG20_12055</name>
</gene>
<dbReference type="EMBL" id="CP157485">
    <property type="protein sequence ID" value="XBO46019.1"/>
    <property type="molecule type" value="Genomic_DNA"/>
</dbReference>
<dbReference type="PANTHER" id="PTHR11138">
    <property type="entry name" value="METHIONYL-TRNA FORMYLTRANSFERASE"/>
    <property type="match status" value="1"/>
</dbReference>
<dbReference type="InterPro" id="IPR011034">
    <property type="entry name" value="Formyl_transferase-like_C_sf"/>
</dbReference>
<dbReference type="GO" id="GO:0004479">
    <property type="term" value="F:methionyl-tRNA formyltransferase activity"/>
    <property type="evidence" value="ECO:0007669"/>
    <property type="project" value="TreeGrafter"/>
</dbReference>